<protein>
    <submittedName>
        <fullName evidence="2">GNAT family N-acetyltransferase</fullName>
        <ecNumber evidence="2">2.3.1.-</ecNumber>
    </submittedName>
</protein>
<dbReference type="CDD" id="cd04301">
    <property type="entry name" value="NAT_SF"/>
    <property type="match status" value="1"/>
</dbReference>
<dbReference type="EC" id="2.3.1.-" evidence="2"/>
<proteinExistence type="predicted"/>
<dbReference type="Pfam" id="PF00583">
    <property type="entry name" value="Acetyltransf_1"/>
    <property type="match status" value="1"/>
</dbReference>
<organism evidence="2 3">
    <name type="scientific">Xanthomonas rydalmerensis</name>
    <dbReference type="NCBI Taxonomy" id="3046274"/>
    <lineage>
        <taxon>Bacteria</taxon>
        <taxon>Pseudomonadati</taxon>
        <taxon>Pseudomonadota</taxon>
        <taxon>Gammaproteobacteria</taxon>
        <taxon>Lysobacterales</taxon>
        <taxon>Lysobacteraceae</taxon>
        <taxon>Xanthomonas</taxon>
    </lineage>
</organism>
<dbReference type="EMBL" id="CP126172">
    <property type="protein sequence ID" value="WOS40679.1"/>
    <property type="molecule type" value="Genomic_DNA"/>
</dbReference>
<dbReference type="SUPFAM" id="SSF55729">
    <property type="entry name" value="Acyl-CoA N-acyltransferases (Nat)"/>
    <property type="match status" value="1"/>
</dbReference>
<keyword evidence="2" id="KW-0808">Transferase</keyword>
<dbReference type="InterPro" id="IPR000182">
    <property type="entry name" value="GNAT_dom"/>
</dbReference>
<dbReference type="Proteomes" id="UP001302020">
    <property type="component" value="Chromosome"/>
</dbReference>
<name>A0ABZ0JNX0_9XANT</name>
<evidence type="ECO:0000313" key="3">
    <source>
        <dbReference type="Proteomes" id="UP001302020"/>
    </source>
</evidence>
<dbReference type="RefSeq" id="WP_317844047.1">
    <property type="nucleotide sequence ID" value="NZ_CP126170.1"/>
</dbReference>
<feature type="domain" description="N-acetyltransferase" evidence="1">
    <location>
        <begin position="3"/>
        <end position="150"/>
    </location>
</feature>
<sequence>MRASVRLATRADIPVIVAMGERFYPRSQHAVLIDYCPDSAALMAAHVIDNGFLLIAEAGGEAVGMLGFIVAPFALNLKFKTATEVMWWVDDDARSTGAGLLLMRRAKSEASERGACIQTMSTLSSTPGQVGDLLVRSGFRHIESTYMAEV</sequence>
<dbReference type="Gene3D" id="3.40.630.30">
    <property type="match status" value="1"/>
</dbReference>
<keyword evidence="3" id="KW-1185">Reference proteome</keyword>
<dbReference type="GO" id="GO:0016746">
    <property type="term" value="F:acyltransferase activity"/>
    <property type="evidence" value="ECO:0007669"/>
    <property type="project" value="UniProtKB-KW"/>
</dbReference>
<dbReference type="PROSITE" id="PS51186">
    <property type="entry name" value="GNAT"/>
    <property type="match status" value="1"/>
</dbReference>
<evidence type="ECO:0000313" key="2">
    <source>
        <dbReference type="EMBL" id="WOS40679.1"/>
    </source>
</evidence>
<accession>A0ABZ0JNX0</accession>
<gene>
    <name evidence="2" type="ORF">QN243_20175</name>
</gene>
<reference evidence="2 3" key="1">
    <citation type="submission" date="2023-05" db="EMBL/GenBank/DDBJ databases">
        <title>Xanthomonas rydalmerenesis sp. nov., a novel Xanthomonas species isolated from Fragaria x ananassa.</title>
        <authorList>
            <person name="McKnight D.J.E."/>
            <person name="Wong-Bajracharya J."/>
            <person name="Okoh E.B."/>
            <person name="Snijders F."/>
            <person name="Lidbetter F."/>
            <person name="Webster J."/>
            <person name="Djordjevic S.P."/>
            <person name="Bogema D.R."/>
            <person name="Chapman T.A."/>
        </authorList>
    </citation>
    <scope>NUCLEOTIDE SEQUENCE [LARGE SCALE GENOMIC DNA]</scope>
    <source>
        <strain evidence="2 3">DAR34883</strain>
    </source>
</reference>
<keyword evidence="2" id="KW-0012">Acyltransferase</keyword>
<evidence type="ECO:0000259" key="1">
    <source>
        <dbReference type="PROSITE" id="PS51186"/>
    </source>
</evidence>
<dbReference type="InterPro" id="IPR016181">
    <property type="entry name" value="Acyl_CoA_acyltransferase"/>
</dbReference>